<sequence length="198" mass="20247">MASVSHITPENARKMAQDGTGLLVDVRTVGEVLGESLPGSVYLPFDLVNAERLAGMGVQGKKPILVCRSGTRAAQAAESLAQEMGDVAVLDEGIAGWKKAGLPVDEGKKGMPIERQVLVGAGAMVFMFTLLGLLVSSFFFAFALFIGCGLMFAGFTGTCGMARVLVMMPWNKAPLGGCGASCAVGASAAGTAGTKGRG</sequence>
<dbReference type="Gene3D" id="6.10.140.1340">
    <property type="match status" value="1"/>
</dbReference>
<dbReference type="PROSITE" id="PS50206">
    <property type="entry name" value="RHODANESE_3"/>
    <property type="match status" value="1"/>
</dbReference>
<keyword evidence="4" id="KW-1185">Reference proteome</keyword>
<dbReference type="AlphaFoldDB" id="A0A7J0BYU0"/>
<feature type="domain" description="Rhodanese" evidence="2">
    <location>
        <begin position="17"/>
        <end position="106"/>
    </location>
</feature>
<name>A0A7J0BYU0_9BACT</name>
<gene>
    <name evidence="3" type="ORF">DSM19430T_30160</name>
</gene>
<evidence type="ECO:0000256" key="1">
    <source>
        <dbReference type="SAM" id="Phobius"/>
    </source>
</evidence>
<evidence type="ECO:0000313" key="3">
    <source>
        <dbReference type="EMBL" id="GFM38332.1"/>
    </source>
</evidence>
<dbReference type="CDD" id="cd00158">
    <property type="entry name" value="RHOD"/>
    <property type="match status" value="1"/>
</dbReference>
<dbReference type="InterPro" id="IPR036873">
    <property type="entry name" value="Rhodanese-like_dom_sf"/>
</dbReference>
<dbReference type="Pfam" id="PF00581">
    <property type="entry name" value="Rhodanese"/>
    <property type="match status" value="1"/>
</dbReference>
<dbReference type="InterPro" id="IPR050229">
    <property type="entry name" value="GlpE_sulfurtransferase"/>
</dbReference>
<dbReference type="RefSeq" id="WP_174410946.1">
    <property type="nucleotide sequence ID" value="NZ_BLVP01000036.1"/>
</dbReference>
<comment type="caution">
    <text evidence="3">The sequence shown here is derived from an EMBL/GenBank/DDBJ whole genome shotgun (WGS) entry which is preliminary data.</text>
</comment>
<dbReference type="InterPro" id="IPR001763">
    <property type="entry name" value="Rhodanese-like_dom"/>
</dbReference>
<organism evidence="3 4">
    <name type="scientific">Desulfovibrio psychrotolerans</name>
    <dbReference type="NCBI Taxonomy" id="415242"/>
    <lineage>
        <taxon>Bacteria</taxon>
        <taxon>Pseudomonadati</taxon>
        <taxon>Thermodesulfobacteriota</taxon>
        <taxon>Desulfovibrionia</taxon>
        <taxon>Desulfovibrionales</taxon>
        <taxon>Desulfovibrionaceae</taxon>
        <taxon>Desulfovibrio</taxon>
    </lineage>
</organism>
<dbReference type="SUPFAM" id="SSF52821">
    <property type="entry name" value="Rhodanese/Cell cycle control phosphatase"/>
    <property type="match status" value="1"/>
</dbReference>
<protein>
    <submittedName>
        <fullName evidence="3">Membrane protein</fullName>
    </submittedName>
</protein>
<dbReference type="Proteomes" id="UP000503820">
    <property type="component" value="Unassembled WGS sequence"/>
</dbReference>
<dbReference type="PANTHER" id="PTHR43031">
    <property type="entry name" value="FAD-DEPENDENT OXIDOREDUCTASE"/>
    <property type="match status" value="1"/>
</dbReference>
<evidence type="ECO:0000259" key="2">
    <source>
        <dbReference type="PROSITE" id="PS50206"/>
    </source>
</evidence>
<dbReference type="PANTHER" id="PTHR43031:SF1">
    <property type="entry name" value="PYRIDINE NUCLEOTIDE-DISULPHIDE OXIDOREDUCTASE"/>
    <property type="match status" value="1"/>
</dbReference>
<proteinExistence type="predicted"/>
<feature type="transmembrane region" description="Helical" evidence="1">
    <location>
        <begin position="117"/>
        <end position="135"/>
    </location>
</feature>
<keyword evidence="1" id="KW-0472">Membrane</keyword>
<accession>A0A7J0BYU0</accession>
<dbReference type="SMART" id="SM00450">
    <property type="entry name" value="RHOD"/>
    <property type="match status" value="1"/>
</dbReference>
<feature type="transmembrane region" description="Helical" evidence="1">
    <location>
        <begin position="141"/>
        <end position="166"/>
    </location>
</feature>
<reference evidence="3 4" key="1">
    <citation type="submission" date="2020-05" db="EMBL/GenBank/DDBJ databases">
        <title>Draft genome sequence of Desulfovibrio psychrotolerans JS1T.</title>
        <authorList>
            <person name="Ueno A."/>
            <person name="Tamazawa S."/>
            <person name="Tamamura S."/>
            <person name="Murakami T."/>
            <person name="Kiyama T."/>
            <person name="Inomata H."/>
            <person name="Amano Y."/>
            <person name="Miyakawa K."/>
            <person name="Tamaki H."/>
            <person name="Naganuma T."/>
            <person name="Kaneko K."/>
        </authorList>
    </citation>
    <scope>NUCLEOTIDE SEQUENCE [LARGE SCALE GENOMIC DNA]</scope>
    <source>
        <strain evidence="3 4">JS1</strain>
    </source>
</reference>
<dbReference type="EMBL" id="BLVP01000036">
    <property type="protein sequence ID" value="GFM38332.1"/>
    <property type="molecule type" value="Genomic_DNA"/>
</dbReference>
<evidence type="ECO:0000313" key="4">
    <source>
        <dbReference type="Proteomes" id="UP000503820"/>
    </source>
</evidence>
<keyword evidence="1" id="KW-0812">Transmembrane</keyword>
<dbReference type="Gene3D" id="3.40.250.10">
    <property type="entry name" value="Rhodanese-like domain"/>
    <property type="match status" value="1"/>
</dbReference>
<keyword evidence="1" id="KW-1133">Transmembrane helix</keyword>